<dbReference type="InterPro" id="IPR038081">
    <property type="entry name" value="CalX-like_sf"/>
</dbReference>
<dbReference type="SUPFAM" id="SSF141072">
    <property type="entry name" value="CalX-like"/>
    <property type="match status" value="1"/>
</dbReference>
<dbReference type="PANTHER" id="PTHR42834">
    <property type="entry name" value="ENDONUCLEASE/EXONUCLEASE/PHOSPHATASE FAMILY PROTEIN (AFU_ORTHOLOGUE AFUA_3G09210)"/>
    <property type="match status" value="1"/>
</dbReference>
<feature type="region of interest" description="Disordered" evidence="1">
    <location>
        <begin position="1093"/>
        <end position="1117"/>
    </location>
</feature>
<evidence type="ECO:0000313" key="6">
    <source>
        <dbReference type="Proteomes" id="UP000675747"/>
    </source>
</evidence>
<dbReference type="RefSeq" id="WP_211927200.1">
    <property type="nucleotide sequence ID" value="NZ_JAGQFT020000007.1"/>
</dbReference>
<dbReference type="AlphaFoldDB" id="A0A8J7VUQ6"/>
<dbReference type="InterPro" id="IPR005135">
    <property type="entry name" value="Endo/exonuclease/phosphatase"/>
</dbReference>
<dbReference type="Gene3D" id="3.60.10.10">
    <property type="entry name" value="Endonuclease/exonuclease/phosphatase"/>
    <property type="match status" value="1"/>
</dbReference>
<dbReference type="EMBL" id="JAGQFT020000007">
    <property type="protein sequence ID" value="MBS7457894.1"/>
    <property type="molecule type" value="Genomic_DNA"/>
</dbReference>
<dbReference type="Proteomes" id="UP000675747">
    <property type="component" value="Unassembled WGS sequence"/>
</dbReference>
<dbReference type="Pfam" id="PF03372">
    <property type="entry name" value="Exo_endo_phos"/>
    <property type="match status" value="1"/>
</dbReference>
<dbReference type="InterPro" id="IPR036415">
    <property type="entry name" value="Lamin_tail_dom_sf"/>
</dbReference>
<dbReference type="Pfam" id="PF04151">
    <property type="entry name" value="PPC"/>
    <property type="match status" value="1"/>
</dbReference>
<dbReference type="CDD" id="cd04486">
    <property type="entry name" value="YhcR_OBF_like"/>
    <property type="match status" value="1"/>
</dbReference>
<keyword evidence="6" id="KW-1185">Reference proteome</keyword>
<feature type="chain" id="PRO_5042774247" evidence="2">
    <location>
        <begin position="24"/>
        <end position="1144"/>
    </location>
</feature>
<protein>
    <submittedName>
        <fullName evidence="4">Lamin tail domain-containing protein</fullName>
    </submittedName>
</protein>
<dbReference type="SUPFAM" id="SSF74853">
    <property type="entry name" value="Lamin A/C globular tail domain"/>
    <property type="match status" value="1"/>
</dbReference>
<reference evidence="4" key="2">
    <citation type="submission" date="2021-04" db="EMBL/GenBank/DDBJ databases">
        <authorList>
            <person name="Karlyshev A.V."/>
        </authorList>
    </citation>
    <scope>NUCLEOTIDE SEQUENCE</scope>
    <source>
        <strain evidence="4">LMG 29479</strain>
    </source>
</reference>
<accession>A0A8J7VUQ6</accession>
<evidence type="ECO:0000256" key="2">
    <source>
        <dbReference type="SAM" id="SignalP"/>
    </source>
</evidence>
<dbReference type="InterPro" id="IPR007280">
    <property type="entry name" value="Peptidase_C_arc/bac"/>
</dbReference>
<proteinExistence type="predicted"/>
<dbReference type="GO" id="GO:0003824">
    <property type="term" value="F:catalytic activity"/>
    <property type="evidence" value="ECO:0007669"/>
    <property type="project" value="InterPro"/>
</dbReference>
<reference evidence="5 6" key="1">
    <citation type="journal article" date="2021" name="Microbiol. Resour. Announc.">
        <title>Draft Genome Sequence of Coralloluteibacterium stylophorae LMG 29479T.</title>
        <authorList>
            <person name="Karlyshev A.V."/>
            <person name="Kudryashova E.B."/>
            <person name="Ariskina E.V."/>
            <person name="Conroy A.P."/>
            <person name="Abidueva E.Y."/>
        </authorList>
    </citation>
    <scope>NUCLEOTIDE SEQUENCE [LARGE SCALE GENOMIC DNA]</scope>
    <source>
        <strain evidence="5 6">LMG 29479</strain>
    </source>
</reference>
<feature type="region of interest" description="Disordered" evidence="1">
    <location>
        <begin position="191"/>
        <end position="214"/>
    </location>
</feature>
<gene>
    <name evidence="5" type="ORF">KB893_012205</name>
    <name evidence="4" type="ORF">KB893_12280</name>
</gene>
<dbReference type="SUPFAM" id="SSF56219">
    <property type="entry name" value="DNase I-like"/>
    <property type="match status" value="1"/>
</dbReference>
<feature type="domain" description="LTD" evidence="3">
    <location>
        <begin position="19"/>
        <end position="157"/>
    </location>
</feature>
<evidence type="ECO:0000313" key="4">
    <source>
        <dbReference type="EMBL" id="MBR0563282.1"/>
    </source>
</evidence>
<evidence type="ECO:0000259" key="3">
    <source>
        <dbReference type="PROSITE" id="PS51841"/>
    </source>
</evidence>
<organism evidence="4">
    <name type="scientific">Coralloluteibacterium stylophorae</name>
    <dbReference type="NCBI Taxonomy" id="1776034"/>
    <lineage>
        <taxon>Bacteria</taxon>
        <taxon>Pseudomonadati</taxon>
        <taxon>Pseudomonadota</taxon>
        <taxon>Gammaproteobacteria</taxon>
        <taxon>Lysobacterales</taxon>
        <taxon>Lysobacteraceae</taxon>
        <taxon>Coralloluteibacterium</taxon>
    </lineage>
</organism>
<dbReference type="EMBL" id="JAGQFT010000116">
    <property type="protein sequence ID" value="MBR0563282.1"/>
    <property type="molecule type" value="Genomic_DNA"/>
</dbReference>
<evidence type="ECO:0000313" key="5">
    <source>
        <dbReference type="EMBL" id="MBS7457894.1"/>
    </source>
</evidence>
<dbReference type="InterPro" id="IPR001322">
    <property type="entry name" value="Lamin_tail_dom"/>
</dbReference>
<comment type="caution">
    <text evidence="4">The sequence shown here is derived from an EMBL/GenBank/DDBJ whole genome shotgun (WGS) entry which is preliminary data.</text>
</comment>
<dbReference type="Pfam" id="PF00932">
    <property type="entry name" value="LTD"/>
    <property type="match status" value="1"/>
</dbReference>
<sequence>MRTLTRLSALALGLAAVAAPTRAQVVISQVYGGGGNSGAPLDRDYVELFNRGEAPASLGGMSLQYASATGSGAFGSNLATLPAATLQPGQSFLVQFNGGSNGAPLPTPDATGNINMSASSGKVALVDSTDGLDCNGGSTPCSDAQLALIADLVGFGSANFFEGSAAAPGASNTTALLRAGDGCSDSDDNAADFASAAPAPRNSASPARPCAGGGTPALSVADAEVLADAGQPLRFEVSLSQPADAPVTFDIATHDGSAIAGTHYVSVNLDDVAIPVGQTTWTFEVPVLGNDDAGTTRTLTVDIDDLQGATGARLSATGRIVNANVELTPIGAIAPPPGTRHSPRLGATVAIEGIVTARRYNNGVFVQTAPGEEDANPQTSEGLFVYTGSAPPAEAAVGTRVQVTGVVSEYVPNAAPWQLPLTQLTEPAFTVLETGLPLPAPVELTAAEFSASAAIDAAGRYLGMRVTAPELEVVSPSNGSGVFYAVLAGQPRPFREPGVNQLVLELGGIYPDDLDPPVFDANPERIRVQSRGQVDAGLMVVDVGTGIDGMTGVLDYGFETYSLLPDADAQGTIDASAVSAEAALLPEADEFTVASYNLLGLAANDARYDAFATQVCDYLHAPDILGVSEAQSLAALQGLAEHINAVSADCQDEAPQYAARLVEGPNAAIHVGFLVNQRTVPGDMARVGIVSVTQVGAGETLPGGGVLNDRPPLVLEAVVHFDDGRSEPVTVIANHMRSLIDLEDPGAEGDRVRMKRAAQAEYLAQLIHERQQADPDERIVVLGDLNAYEFNDGYVDTVGIITGREAANDAVWEYVDSPVEVPLTDLVGLAPPAERYSYTYDGNAQNLDHVIANQAALDAFPATRLGHARLNADFAVARADDDGILRTSDHDPVIAYFGGADVPPPAEADLTTRVIPLADRVVAGEAAEFAVDVANLGPDTADAALALAVDAAPARVTVSAPLGWTCATGAEGDGSRVDCDSDEVAVSEEGQAFGVVVATGTADAGSTINLQATVTTSAIDPDSGNDSASGAVAVDAAPAPIPALGNGVLVSGLSGALGDVRVWRIELPAGARNLRVLTLGGRGDVSLYASAGEVPGPETHDLASTRPGNNETVTARDPAPGTWYVTVVGETSYDRLSIRASWSE</sequence>
<dbReference type="Gene3D" id="2.60.120.380">
    <property type="match status" value="1"/>
</dbReference>
<evidence type="ECO:0000256" key="1">
    <source>
        <dbReference type="SAM" id="MobiDB-lite"/>
    </source>
</evidence>
<feature type="signal peptide" evidence="2">
    <location>
        <begin position="1"/>
        <end position="23"/>
    </location>
</feature>
<dbReference type="PROSITE" id="PS51841">
    <property type="entry name" value="LTD"/>
    <property type="match status" value="1"/>
</dbReference>
<name>A0A8J7VUQ6_9GAMM</name>
<dbReference type="InterPro" id="IPR036691">
    <property type="entry name" value="Endo/exonu/phosph_ase_sf"/>
</dbReference>
<keyword evidence="2" id="KW-0732">Signal</keyword>
<feature type="compositionally biased region" description="Low complexity" evidence="1">
    <location>
        <begin position="191"/>
        <end position="210"/>
    </location>
</feature>
<dbReference type="PANTHER" id="PTHR42834:SF1">
    <property type="entry name" value="ENDONUCLEASE_EXONUCLEASE_PHOSPHATASE FAMILY PROTEIN (AFU_ORTHOLOGUE AFUA_3G09210)"/>
    <property type="match status" value="1"/>
</dbReference>
<dbReference type="Gene3D" id="2.60.40.2030">
    <property type="match status" value="1"/>
</dbReference>